<evidence type="ECO:0000313" key="3">
    <source>
        <dbReference type="Proteomes" id="UP001215598"/>
    </source>
</evidence>
<sequence>MSHFDFVLCLNLVLCLHRPSRPMEFEDVSDASPLVPSGVVRTPQSLRRRLAEIDDEMADLQARLQRLAAERRPVVQSLRSIFYPVLDLPPEITAEIFLYCVNTAYIGNDGNLTIAPRLSTEGHGPLILASVCRAWRAIALGLRPIWSKFHLRTGLNTISSTQKLLECWLPRTGGHPLDVSISCPAVDTLLADLAPYAHQLQTLDCSLLAPITFPGSFIEGRLPLLKKLYVSLYGDLGSPPTLVTTFAYTPSLREAHLDGVTLPWIALPWGQLTCLGLSNIGSTDCVHFLHQTLNLETLTVADIGYDDIPPLPVRLAHLHTLKFHEYQRDITLLDHFTLPALTTLELPVVEWDLTQNFLDFVARSACALRSLVITFTGANVPFDPIPYLRALPTLSELRIRAAEWGVHTLRHFLGVMAEPTFLPNLRTLSFNPFPHSIELPYADLAAFLAARWHGRSDKPGDARLESFELVLGPDLDFDPNPSIAQLQDGLDALRALEVDGPKLNIRGLHRIAGTVDALAICPPFDRRRL</sequence>
<protein>
    <recommendedName>
        <fullName evidence="4">F-box domain-containing protein</fullName>
    </recommendedName>
</protein>
<dbReference type="Gene3D" id="3.80.10.10">
    <property type="entry name" value="Ribonuclease Inhibitor"/>
    <property type="match status" value="1"/>
</dbReference>
<evidence type="ECO:0000313" key="2">
    <source>
        <dbReference type="EMBL" id="KAJ7703416.1"/>
    </source>
</evidence>
<dbReference type="SUPFAM" id="SSF52047">
    <property type="entry name" value="RNI-like"/>
    <property type="match status" value="1"/>
</dbReference>
<dbReference type="AlphaFoldDB" id="A0AAD7E1Z8"/>
<feature type="chain" id="PRO_5042272822" description="F-box domain-containing protein" evidence="1">
    <location>
        <begin position="23"/>
        <end position="529"/>
    </location>
</feature>
<comment type="caution">
    <text evidence="2">The sequence shown here is derived from an EMBL/GenBank/DDBJ whole genome shotgun (WGS) entry which is preliminary data.</text>
</comment>
<feature type="signal peptide" evidence="1">
    <location>
        <begin position="1"/>
        <end position="22"/>
    </location>
</feature>
<name>A0AAD7E1Z8_9AGAR</name>
<keyword evidence="1" id="KW-0732">Signal</keyword>
<dbReference type="Proteomes" id="UP001215598">
    <property type="component" value="Unassembled WGS sequence"/>
</dbReference>
<keyword evidence="3" id="KW-1185">Reference proteome</keyword>
<dbReference type="InterPro" id="IPR032675">
    <property type="entry name" value="LRR_dom_sf"/>
</dbReference>
<gene>
    <name evidence="2" type="ORF">B0H16DRAFT_1638760</name>
</gene>
<dbReference type="EMBL" id="JARKIB010000502">
    <property type="protein sequence ID" value="KAJ7703416.1"/>
    <property type="molecule type" value="Genomic_DNA"/>
</dbReference>
<evidence type="ECO:0000256" key="1">
    <source>
        <dbReference type="SAM" id="SignalP"/>
    </source>
</evidence>
<evidence type="ECO:0008006" key="4">
    <source>
        <dbReference type="Google" id="ProtNLM"/>
    </source>
</evidence>
<organism evidence="2 3">
    <name type="scientific">Mycena metata</name>
    <dbReference type="NCBI Taxonomy" id="1033252"/>
    <lineage>
        <taxon>Eukaryota</taxon>
        <taxon>Fungi</taxon>
        <taxon>Dikarya</taxon>
        <taxon>Basidiomycota</taxon>
        <taxon>Agaricomycotina</taxon>
        <taxon>Agaricomycetes</taxon>
        <taxon>Agaricomycetidae</taxon>
        <taxon>Agaricales</taxon>
        <taxon>Marasmiineae</taxon>
        <taxon>Mycenaceae</taxon>
        <taxon>Mycena</taxon>
    </lineage>
</organism>
<reference evidence="2" key="1">
    <citation type="submission" date="2023-03" db="EMBL/GenBank/DDBJ databases">
        <title>Massive genome expansion in bonnet fungi (Mycena s.s.) driven by repeated elements and novel gene families across ecological guilds.</title>
        <authorList>
            <consortium name="Lawrence Berkeley National Laboratory"/>
            <person name="Harder C.B."/>
            <person name="Miyauchi S."/>
            <person name="Viragh M."/>
            <person name="Kuo A."/>
            <person name="Thoen E."/>
            <person name="Andreopoulos B."/>
            <person name="Lu D."/>
            <person name="Skrede I."/>
            <person name="Drula E."/>
            <person name="Henrissat B."/>
            <person name="Morin E."/>
            <person name="Kohler A."/>
            <person name="Barry K."/>
            <person name="LaButti K."/>
            <person name="Morin E."/>
            <person name="Salamov A."/>
            <person name="Lipzen A."/>
            <person name="Mereny Z."/>
            <person name="Hegedus B."/>
            <person name="Baldrian P."/>
            <person name="Stursova M."/>
            <person name="Weitz H."/>
            <person name="Taylor A."/>
            <person name="Grigoriev I.V."/>
            <person name="Nagy L.G."/>
            <person name="Martin F."/>
            <person name="Kauserud H."/>
        </authorList>
    </citation>
    <scope>NUCLEOTIDE SEQUENCE</scope>
    <source>
        <strain evidence="2">CBHHK182m</strain>
    </source>
</reference>
<proteinExistence type="predicted"/>
<accession>A0AAD7E1Z8</accession>